<dbReference type="InterPro" id="IPR036554">
    <property type="entry name" value="GHMP_kinase_C_sf"/>
</dbReference>
<dbReference type="NCBIfam" id="TIGR00191">
    <property type="entry name" value="thrB"/>
    <property type="match status" value="1"/>
</dbReference>
<evidence type="ECO:0000256" key="4">
    <source>
        <dbReference type="ARBA" id="ARBA00017858"/>
    </source>
</evidence>
<dbReference type="UniPathway" id="UPA00050">
    <property type="reaction ID" value="UER00064"/>
</dbReference>
<sequence>MSLLVDGFVEGPVTVRVPATTANLGPGFDSLGLALSLHDVLTATVTDRPDVEVEVEGEGAATVPRDGRHLVVRSLREGLAALGASGAPGSAGPGGLRLQCRNAVPHGRGLGSSSAAIVAALALARALVADGDERLPDPALLALAARIEGHPDNVAPAVLGGLTVAWSPGDGPSRAARLEPDPALRVVAFVPPDPLPTRVARGLLPATVPHADASANAGRAALLVAALAGRLTGQLSGGLEQAVLDGTEDRLHQQYRAPAMPDSAALLSRLRAAGTAAAISGAGPTVVALLPGAAGHDVASLVEVARPPVGWRVLPLEVDPDGVTLLR</sequence>
<evidence type="ECO:0000313" key="16">
    <source>
        <dbReference type="EMBL" id="CAA9324583.1"/>
    </source>
</evidence>
<evidence type="ECO:0000259" key="15">
    <source>
        <dbReference type="Pfam" id="PF08544"/>
    </source>
</evidence>
<evidence type="ECO:0000256" key="5">
    <source>
        <dbReference type="ARBA" id="ARBA00022605"/>
    </source>
</evidence>
<evidence type="ECO:0000256" key="7">
    <source>
        <dbReference type="ARBA" id="ARBA00022697"/>
    </source>
</evidence>
<dbReference type="InterPro" id="IPR006204">
    <property type="entry name" value="GHMP_kinase_N_dom"/>
</dbReference>
<evidence type="ECO:0000256" key="1">
    <source>
        <dbReference type="ARBA" id="ARBA00005015"/>
    </source>
</evidence>
<keyword evidence="9 13" id="KW-0418">Kinase</keyword>
<comment type="function">
    <text evidence="12 13">Catalyzes the ATP-dependent phosphorylation of L-homoserine to L-homoserine phosphate.</text>
</comment>
<dbReference type="InterPro" id="IPR014721">
    <property type="entry name" value="Ribsml_uS5_D2-typ_fold_subgr"/>
</dbReference>
<keyword evidence="7 13" id="KW-0791">Threonine biosynthesis</keyword>
<dbReference type="PANTHER" id="PTHR20861:SF1">
    <property type="entry name" value="HOMOSERINE KINASE"/>
    <property type="match status" value="1"/>
</dbReference>
<dbReference type="AlphaFoldDB" id="A0A6J4L6T6"/>
<keyword evidence="5 13" id="KW-0028">Amino-acid biosynthesis</keyword>
<dbReference type="PRINTS" id="PR00958">
    <property type="entry name" value="HOMSERKINASE"/>
</dbReference>
<accession>A0A6J4L6T6</accession>
<comment type="similarity">
    <text evidence="2 13">Belongs to the GHMP kinase family. Homoserine kinase subfamily.</text>
</comment>
<keyword evidence="13" id="KW-0963">Cytoplasm</keyword>
<protein>
    <recommendedName>
        <fullName evidence="4 13">Homoserine kinase</fullName>
        <shortName evidence="13">HK</shortName>
        <shortName evidence="13">HSK</shortName>
        <ecNumber evidence="3 13">2.7.1.39</ecNumber>
    </recommendedName>
</protein>
<feature type="binding site" evidence="13">
    <location>
        <begin position="105"/>
        <end position="115"/>
    </location>
    <ligand>
        <name>ATP</name>
        <dbReference type="ChEBI" id="CHEBI:30616"/>
    </ligand>
</feature>
<keyword evidence="6 13" id="KW-0808">Transferase</keyword>
<dbReference type="HAMAP" id="MF_00384">
    <property type="entry name" value="Homoser_kinase"/>
    <property type="match status" value="1"/>
</dbReference>
<evidence type="ECO:0000256" key="13">
    <source>
        <dbReference type="HAMAP-Rule" id="MF_00384"/>
    </source>
</evidence>
<dbReference type="PANTHER" id="PTHR20861">
    <property type="entry name" value="HOMOSERINE/4-DIPHOSPHOCYTIDYL-2-C-METHYL-D-ERYTHRITOL KINASE"/>
    <property type="match status" value="1"/>
</dbReference>
<comment type="subcellular location">
    <subcellularLocation>
        <location evidence="13">Cytoplasm</location>
    </subcellularLocation>
</comment>
<evidence type="ECO:0000256" key="6">
    <source>
        <dbReference type="ARBA" id="ARBA00022679"/>
    </source>
</evidence>
<dbReference type="InterPro" id="IPR006203">
    <property type="entry name" value="GHMP_knse_ATP-bd_CS"/>
</dbReference>
<dbReference type="GO" id="GO:0005524">
    <property type="term" value="F:ATP binding"/>
    <property type="evidence" value="ECO:0007669"/>
    <property type="project" value="UniProtKB-UniRule"/>
</dbReference>
<comment type="pathway">
    <text evidence="1 13">Amino-acid biosynthesis; L-threonine biosynthesis; L-threonine from L-aspartate: step 4/5.</text>
</comment>
<evidence type="ECO:0000256" key="12">
    <source>
        <dbReference type="ARBA" id="ARBA00049954"/>
    </source>
</evidence>
<dbReference type="SUPFAM" id="SSF54211">
    <property type="entry name" value="Ribosomal protein S5 domain 2-like"/>
    <property type="match status" value="1"/>
</dbReference>
<organism evidence="16">
    <name type="scientific">uncultured Nocardioidaceae bacterium</name>
    <dbReference type="NCBI Taxonomy" id="253824"/>
    <lineage>
        <taxon>Bacteria</taxon>
        <taxon>Bacillati</taxon>
        <taxon>Actinomycetota</taxon>
        <taxon>Actinomycetes</taxon>
        <taxon>Propionibacteriales</taxon>
        <taxon>Nocardioidaceae</taxon>
        <taxon>environmental samples</taxon>
    </lineage>
</organism>
<evidence type="ECO:0000256" key="8">
    <source>
        <dbReference type="ARBA" id="ARBA00022741"/>
    </source>
</evidence>
<proteinExistence type="inferred from homology"/>
<dbReference type="Gene3D" id="3.30.230.10">
    <property type="match status" value="1"/>
</dbReference>
<evidence type="ECO:0000256" key="10">
    <source>
        <dbReference type="ARBA" id="ARBA00022840"/>
    </source>
</evidence>
<name>A0A6J4L6T6_9ACTN</name>
<dbReference type="InterPro" id="IPR020568">
    <property type="entry name" value="Ribosomal_Su5_D2-typ_SF"/>
</dbReference>
<keyword evidence="10 13" id="KW-0067">ATP-binding</keyword>
<keyword evidence="8 13" id="KW-0547">Nucleotide-binding</keyword>
<evidence type="ECO:0000256" key="3">
    <source>
        <dbReference type="ARBA" id="ARBA00012078"/>
    </source>
</evidence>
<dbReference type="InterPro" id="IPR013750">
    <property type="entry name" value="GHMP_kinase_C_dom"/>
</dbReference>
<gene>
    <name evidence="13" type="primary">thrB</name>
    <name evidence="16" type="ORF">AVDCRST_MAG36-430</name>
</gene>
<dbReference type="GO" id="GO:0009088">
    <property type="term" value="P:threonine biosynthetic process"/>
    <property type="evidence" value="ECO:0007669"/>
    <property type="project" value="UniProtKB-UniRule"/>
</dbReference>
<evidence type="ECO:0000259" key="14">
    <source>
        <dbReference type="Pfam" id="PF00288"/>
    </source>
</evidence>
<evidence type="ECO:0000256" key="11">
    <source>
        <dbReference type="ARBA" id="ARBA00049375"/>
    </source>
</evidence>
<reference evidence="16" key="1">
    <citation type="submission" date="2020-02" db="EMBL/GenBank/DDBJ databases">
        <authorList>
            <person name="Meier V. D."/>
        </authorList>
    </citation>
    <scope>NUCLEOTIDE SEQUENCE</scope>
    <source>
        <strain evidence="16">AVDCRST_MAG36</strain>
    </source>
</reference>
<evidence type="ECO:0000256" key="9">
    <source>
        <dbReference type="ARBA" id="ARBA00022777"/>
    </source>
</evidence>
<dbReference type="Pfam" id="PF08544">
    <property type="entry name" value="GHMP_kinases_C"/>
    <property type="match status" value="1"/>
</dbReference>
<dbReference type="PIRSF" id="PIRSF000676">
    <property type="entry name" value="Homoser_kin"/>
    <property type="match status" value="1"/>
</dbReference>
<dbReference type="GO" id="GO:0005737">
    <property type="term" value="C:cytoplasm"/>
    <property type="evidence" value="ECO:0007669"/>
    <property type="project" value="UniProtKB-SubCell"/>
</dbReference>
<dbReference type="EMBL" id="CADCUH010000031">
    <property type="protein sequence ID" value="CAA9324583.1"/>
    <property type="molecule type" value="Genomic_DNA"/>
</dbReference>
<evidence type="ECO:0000256" key="2">
    <source>
        <dbReference type="ARBA" id="ARBA00007370"/>
    </source>
</evidence>
<feature type="domain" description="GHMP kinase C-terminal" evidence="15">
    <location>
        <begin position="246"/>
        <end position="291"/>
    </location>
</feature>
<dbReference type="InterPro" id="IPR000870">
    <property type="entry name" value="Homoserine_kinase"/>
</dbReference>
<comment type="catalytic activity">
    <reaction evidence="11 13">
        <text>L-homoserine + ATP = O-phospho-L-homoserine + ADP + H(+)</text>
        <dbReference type="Rhea" id="RHEA:13985"/>
        <dbReference type="ChEBI" id="CHEBI:15378"/>
        <dbReference type="ChEBI" id="CHEBI:30616"/>
        <dbReference type="ChEBI" id="CHEBI:57476"/>
        <dbReference type="ChEBI" id="CHEBI:57590"/>
        <dbReference type="ChEBI" id="CHEBI:456216"/>
        <dbReference type="EC" id="2.7.1.39"/>
    </reaction>
</comment>
<dbReference type="Gene3D" id="3.30.70.890">
    <property type="entry name" value="GHMP kinase, C-terminal domain"/>
    <property type="match status" value="1"/>
</dbReference>
<dbReference type="SUPFAM" id="SSF55060">
    <property type="entry name" value="GHMP Kinase, C-terminal domain"/>
    <property type="match status" value="1"/>
</dbReference>
<dbReference type="Pfam" id="PF00288">
    <property type="entry name" value="GHMP_kinases_N"/>
    <property type="match status" value="1"/>
</dbReference>
<feature type="domain" description="GHMP kinase N-terminal" evidence="14">
    <location>
        <begin position="86"/>
        <end position="161"/>
    </location>
</feature>
<dbReference type="PROSITE" id="PS00627">
    <property type="entry name" value="GHMP_KINASES_ATP"/>
    <property type="match status" value="1"/>
</dbReference>
<dbReference type="EC" id="2.7.1.39" evidence="3 13"/>
<dbReference type="GO" id="GO:0004413">
    <property type="term" value="F:homoserine kinase activity"/>
    <property type="evidence" value="ECO:0007669"/>
    <property type="project" value="UniProtKB-UniRule"/>
</dbReference>